<feature type="non-terminal residue" evidence="2">
    <location>
        <position position="1"/>
    </location>
</feature>
<dbReference type="EMBL" id="CAUYUJ010010502">
    <property type="protein sequence ID" value="CAK0829534.1"/>
    <property type="molecule type" value="Genomic_DNA"/>
</dbReference>
<evidence type="ECO:0000313" key="2">
    <source>
        <dbReference type="EMBL" id="CAK0829534.1"/>
    </source>
</evidence>
<evidence type="ECO:0000256" key="1">
    <source>
        <dbReference type="SAM" id="MobiDB-lite"/>
    </source>
</evidence>
<proteinExistence type="predicted"/>
<feature type="region of interest" description="Disordered" evidence="1">
    <location>
        <begin position="93"/>
        <end position="145"/>
    </location>
</feature>
<name>A0ABN9SCG5_9DINO</name>
<keyword evidence="3" id="KW-1185">Reference proteome</keyword>
<evidence type="ECO:0000313" key="3">
    <source>
        <dbReference type="Proteomes" id="UP001189429"/>
    </source>
</evidence>
<dbReference type="Proteomes" id="UP001189429">
    <property type="component" value="Unassembled WGS sequence"/>
</dbReference>
<accession>A0ABN9SCG5</accession>
<gene>
    <name evidence="2" type="ORF">PCOR1329_LOCUS28443</name>
</gene>
<sequence length="145" mass="15549">GGLWKYGRSSKYLLQATEDPAGGYFFCEMHADGGIAKGVLLPEGDWVQGSLDKGGQNLGFIRLRLSGPGEAISNLKKTEAGRWGKDVVAIKQARRRPSDPVALEPAPPPPASTSEQRTTGDSTGKARRRDDPLASKPGYSKIVKK</sequence>
<reference evidence="2" key="1">
    <citation type="submission" date="2023-10" db="EMBL/GenBank/DDBJ databases">
        <authorList>
            <person name="Chen Y."/>
            <person name="Shah S."/>
            <person name="Dougan E. K."/>
            <person name="Thang M."/>
            <person name="Chan C."/>
        </authorList>
    </citation>
    <scope>NUCLEOTIDE SEQUENCE [LARGE SCALE GENOMIC DNA]</scope>
</reference>
<comment type="caution">
    <text evidence="2">The sequence shown here is derived from an EMBL/GenBank/DDBJ whole genome shotgun (WGS) entry which is preliminary data.</text>
</comment>
<protein>
    <submittedName>
        <fullName evidence="2">Uncharacterized protein</fullName>
    </submittedName>
</protein>
<organism evidence="2 3">
    <name type="scientific">Prorocentrum cordatum</name>
    <dbReference type="NCBI Taxonomy" id="2364126"/>
    <lineage>
        <taxon>Eukaryota</taxon>
        <taxon>Sar</taxon>
        <taxon>Alveolata</taxon>
        <taxon>Dinophyceae</taxon>
        <taxon>Prorocentrales</taxon>
        <taxon>Prorocentraceae</taxon>
        <taxon>Prorocentrum</taxon>
    </lineage>
</organism>